<evidence type="ECO:0000256" key="6">
    <source>
        <dbReference type="ARBA" id="ARBA00023136"/>
    </source>
</evidence>
<dbReference type="PIRSF" id="PIRSF004810">
    <property type="entry name" value="ChrA"/>
    <property type="match status" value="1"/>
</dbReference>
<name>A0A0K0XU30_9GAMM</name>
<dbReference type="GO" id="GO:0015109">
    <property type="term" value="F:chromate transmembrane transporter activity"/>
    <property type="evidence" value="ECO:0007669"/>
    <property type="project" value="InterPro"/>
</dbReference>
<organism evidence="7 8">
    <name type="scientific">Wenzhouxiangella marina</name>
    <dbReference type="NCBI Taxonomy" id="1579979"/>
    <lineage>
        <taxon>Bacteria</taxon>
        <taxon>Pseudomonadati</taxon>
        <taxon>Pseudomonadota</taxon>
        <taxon>Gammaproteobacteria</taxon>
        <taxon>Chromatiales</taxon>
        <taxon>Wenzhouxiangellaceae</taxon>
        <taxon>Wenzhouxiangella</taxon>
    </lineage>
</organism>
<dbReference type="AlphaFoldDB" id="A0A0K0XU30"/>
<evidence type="ECO:0000256" key="2">
    <source>
        <dbReference type="ARBA" id="ARBA00005262"/>
    </source>
</evidence>
<sequence length="404" mass="41484">MTRAPATPTATGSAAEVFLVFLKLGLTAFGGPVAHMGYFRAELVERRTWLSDAQFGQLLAISQLLPGPASSQLGFCLGLLRAGWPGAVAAFVAFTLPSALLLIAFAYALPLASGPVAGAVLAGLKLVAVAVVAAAVYSMWTSLCTQARTRAIAVLSTAALLLLPAAWLPLLIIPISAVLGSLVLRDPASADRRSRITSGHGRRTAAVLLALFLVLLLGLPLLASGQPDPLSVADAFYRAGALVFGGGHVVLPLLEDSMVSTGWVRIEDFLAGYGAAQAVPGPLFSFSAYLGTLLGAGEPPLLMAGLALIFMFLPGFLLVAGVLPFWAALSDRPLMRRAIAGVNAAVVGLLAAALVDPVFTSAVSGLPDLLIALLGFLALVFGRLSPLLVVIGCVLARVALLGLP</sequence>
<dbReference type="PANTHER" id="PTHR33567:SF3">
    <property type="entry name" value="CHROMATE ION TRANSPORTER (EUROFUNG)"/>
    <property type="match status" value="1"/>
</dbReference>
<evidence type="ECO:0000256" key="1">
    <source>
        <dbReference type="ARBA" id="ARBA00004651"/>
    </source>
</evidence>
<dbReference type="InterPro" id="IPR003370">
    <property type="entry name" value="Chromate_transpt"/>
</dbReference>
<protein>
    <submittedName>
        <fullName evidence="7">Chromate ion family chromate transporter</fullName>
    </submittedName>
</protein>
<evidence type="ECO:0000313" key="8">
    <source>
        <dbReference type="Proteomes" id="UP000066624"/>
    </source>
</evidence>
<keyword evidence="3" id="KW-1003">Cell membrane</keyword>
<dbReference type="InterPro" id="IPR014047">
    <property type="entry name" value="Chr_Tranpt_l_chain"/>
</dbReference>
<evidence type="ECO:0000256" key="4">
    <source>
        <dbReference type="ARBA" id="ARBA00022692"/>
    </source>
</evidence>
<gene>
    <name evidence="7" type="ORF">WM2015_756</name>
</gene>
<reference evidence="8" key="1">
    <citation type="submission" date="2015-07" db="EMBL/GenBank/DDBJ databases">
        <authorList>
            <person name="Kim K.M."/>
        </authorList>
    </citation>
    <scope>NUCLEOTIDE SEQUENCE [LARGE SCALE GENOMIC DNA]</scope>
    <source>
        <strain evidence="8">KCTC 42284</strain>
    </source>
</reference>
<keyword evidence="6" id="KW-0472">Membrane</keyword>
<dbReference type="RefSeq" id="WP_049724797.1">
    <property type="nucleotide sequence ID" value="NZ_CP012154.1"/>
</dbReference>
<keyword evidence="4" id="KW-0812">Transmembrane</keyword>
<dbReference type="PATRIC" id="fig|1579979.3.peg.771"/>
<dbReference type="OrthoDB" id="8969999at2"/>
<dbReference type="EMBL" id="CP012154">
    <property type="protein sequence ID" value="AKS41137.1"/>
    <property type="molecule type" value="Genomic_DNA"/>
</dbReference>
<dbReference type="KEGG" id="wma:WM2015_756"/>
<dbReference type="Proteomes" id="UP000066624">
    <property type="component" value="Chromosome"/>
</dbReference>
<proteinExistence type="inferred from homology"/>
<accession>A0A0K0XU30</accession>
<comment type="similarity">
    <text evidence="2">Belongs to the chromate ion transporter (CHR) (TC 2.A.51) family.</text>
</comment>
<comment type="subcellular location">
    <subcellularLocation>
        <location evidence="1">Cell membrane</location>
        <topology evidence="1">Multi-pass membrane protein</topology>
    </subcellularLocation>
</comment>
<keyword evidence="8" id="KW-1185">Reference proteome</keyword>
<dbReference type="GO" id="GO:0005886">
    <property type="term" value="C:plasma membrane"/>
    <property type="evidence" value="ECO:0007669"/>
    <property type="project" value="UniProtKB-SubCell"/>
</dbReference>
<evidence type="ECO:0000256" key="3">
    <source>
        <dbReference type="ARBA" id="ARBA00022475"/>
    </source>
</evidence>
<dbReference type="STRING" id="1579979.WM2015_756"/>
<dbReference type="Pfam" id="PF02417">
    <property type="entry name" value="Chromate_transp"/>
    <property type="match status" value="2"/>
</dbReference>
<dbReference type="NCBIfam" id="TIGR00937">
    <property type="entry name" value="2A51"/>
    <property type="match status" value="1"/>
</dbReference>
<evidence type="ECO:0000313" key="7">
    <source>
        <dbReference type="EMBL" id="AKS41137.1"/>
    </source>
</evidence>
<evidence type="ECO:0000256" key="5">
    <source>
        <dbReference type="ARBA" id="ARBA00022989"/>
    </source>
</evidence>
<dbReference type="PANTHER" id="PTHR33567">
    <property type="entry name" value="CHROMATE ION TRANSPORTER (EUROFUNG)"/>
    <property type="match status" value="1"/>
</dbReference>
<keyword evidence="5" id="KW-1133">Transmembrane helix</keyword>